<protein>
    <submittedName>
        <fullName evidence="2">Uncharacterized protein</fullName>
    </submittedName>
</protein>
<proteinExistence type="predicted"/>
<feature type="region of interest" description="Disordered" evidence="1">
    <location>
        <begin position="1"/>
        <end position="32"/>
    </location>
</feature>
<accession>A0A2P2Q534</accession>
<feature type="compositionally biased region" description="Polar residues" evidence="1">
    <location>
        <begin position="1"/>
        <end position="13"/>
    </location>
</feature>
<sequence length="32" mass="3678">MATQTLMPSSKPQQRILKYQSVVPLHPNPSNW</sequence>
<dbReference type="AlphaFoldDB" id="A0A2P2Q534"/>
<organism evidence="2">
    <name type="scientific">Rhizophora mucronata</name>
    <name type="common">Asiatic mangrove</name>
    <dbReference type="NCBI Taxonomy" id="61149"/>
    <lineage>
        <taxon>Eukaryota</taxon>
        <taxon>Viridiplantae</taxon>
        <taxon>Streptophyta</taxon>
        <taxon>Embryophyta</taxon>
        <taxon>Tracheophyta</taxon>
        <taxon>Spermatophyta</taxon>
        <taxon>Magnoliopsida</taxon>
        <taxon>eudicotyledons</taxon>
        <taxon>Gunneridae</taxon>
        <taxon>Pentapetalae</taxon>
        <taxon>rosids</taxon>
        <taxon>fabids</taxon>
        <taxon>Malpighiales</taxon>
        <taxon>Rhizophoraceae</taxon>
        <taxon>Rhizophora</taxon>
    </lineage>
</organism>
<reference evidence="2" key="1">
    <citation type="submission" date="2018-02" db="EMBL/GenBank/DDBJ databases">
        <title>Rhizophora mucronata_Transcriptome.</title>
        <authorList>
            <person name="Meera S.P."/>
            <person name="Sreeshan A."/>
            <person name="Augustine A."/>
        </authorList>
    </citation>
    <scope>NUCLEOTIDE SEQUENCE</scope>
    <source>
        <tissue evidence="2">Leaf</tissue>
    </source>
</reference>
<dbReference type="EMBL" id="GGEC01081525">
    <property type="protein sequence ID" value="MBX62009.1"/>
    <property type="molecule type" value="Transcribed_RNA"/>
</dbReference>
<name>A0A2P2Q534_RHIMU</name>
<evidence type="ECO:0000313" key="2">
    <source>
        <dbReference type="EMBL" id="MBX62009.1"/>
    </source>
</evidence>
<evidence type="ECO:0000256" key="1">
    <source>
        <dbReference type="SAM" id="MobiDB-lite"/>
    </source>
</evidence>